<evidence type="ECO:0000313" key="11">
    <source>
        <dbReference type="Proteomes" id="UP001180020"/>
    </source>
</evidence>
<dbReference type="GO" id="GO:0090447">
    <property type="term" value="F:glycerol-3-phosphate 2-O-acyltransferase activity"/>
    <property type="evidence" value="ECO:0007669"/>
    <property type="project" value="TreeGrafter"/>
</dbReference>
<dbReference type="Pfam" id="PF01553">
    <property type="entry name" value="Acyltransferase"/>
    <property type="match status" value="1"/>
</dbReference>
<reference evidence="10" key="1">
    <citation type="journal article" date="2023" name="Nat. Commun.">
        <title>Diploid and tetraploid genomes of Acorus and the evolution of monocots.</title>
        <authorList>
            <person name="Ma L."/>
            <person name="Liu K.W."/>
            <person name="Li Z."/>
            <person name="Hsiao Y.Y."/>
            <person name="Qi Y."/>
            <person name="Fu T."/>
            <person name="Tang G.D."/>
            <person name="Zhang D."/>
            <person name="Sun W.H."/>
            <person name="Liu D.K."/>
            <person name="Li Y."/>
            <person name="Chen G.Z."/>
            <person name="Liu X.D."/>
            <person name="Liao X.Y."/>
            <person name="Jiang Y.T."/>
            <person name="Yu X."/>
            <person name="Hao Y."/>
            <person name="Huang J."/>
            <person name="Zhao X.W."/>
            <person name="Ke S."/>
            <person name="Chen Y.Y."/>
            <person name="Wu W.L."/>
            <person name="Hsu J.L."/>
            <person name="Lin Y.F."/>
            <person name="Huang M.D."/>
            <person name="Li C.Y."/>
            <person name="Huang L."/>
            <person name="Wang Z.W."/>
            <person name="Zhao X."/>
            <person name="Zhong W.Y."/>
            <person name="Peng D.H."/>
            <person name="Ahmad S."/>
            <person name="Lan S."/>
            <person name="Zhang J.S."/>
            <person name="Tsai W.C."/>
            <person name="Van de Peer Y."/>
            <person name="Liu Z.J."/>
        </authorList>
    </citation>
    <scope>NUCLEOTIDE SEQUENCE</scope>
    <source>
        <strain evidence="10">CP</strain>
    </source>
</reference>
<evidence type="ECO:0000256" key="3">
    <source>
        <dbReference type="ARBA" id="ARBA00022679"/>
    </source>
</evidence>
<keyword evidence="11" id="KW-1185">Reference proteome</keyword>
<keyword evidence="5 7" id="KW-1133">Transmembrane helix</keyword>
<keyword evidence="8" id="KW-0732">Signal</keyword>
<feature type="signal peptide" evidence="8">
    <location>
        <begin position="1"/>
        <end position="26"/>
    </location>
</feature>
<comment type="caution">
    <text evidence="10">The sequence shown here is derived from an EMBL/GenBank/DDBJ whole genome shotgun (WGS) entry which is preliminary data.</text>
</comment>
<dbReference type="PANTHER" id="PTHR15486">
    <property type="entry name" value="ANCIENT UBIQUITOUS PROTEIN"/>
    <property type="match status" value="1"/>
</dbReference>
<evidence type="ECO:0000256" key="2">
    <source>
        <dbReference type="ARBA" id="ARBA00007937"/>
    </source>
</evidence>
<dbReference type="Proteomes" id="UP001180020">
    <property type="component" value="Unassembled WGS sequence"/>
</dbReference>
<accession>A0AAV9EWM9</accession>
<evidence type="ECO:0000259" key="9">
    <source>
        <dbReference type="SMART" id="SM00563"/>
    </source>
</evidence>
<evidence type="ECO:0000313" key="10">
    <source>
        <dbReference type="EMBL" id="KAK1317734.1"/>
    </source>
</evidence>
<dbReference type="PANTHER" id="PTHR15486:SF62">
    <property type="entry name" value="GLYCEROL-3-PHOSPHATE ACYLTRANSFERASE 2-RELATED"/>
    <property type="match status" value="1"/>
</dbReference>
<evidence type="ECO:0000256" key="1">
    <source>
        <dbReference type="ARBA" id="ARBA00004141"/>
    </source>
</evidence>
<dbReference type="EMBL" id="JAUJYO010000005">
    <property type="protein sequence ID" value="KAK1317734.1"/>
    <property type="molecule type" value="Genomic_DNA"/>
</dbReference>
<keyword evidence="10" id="KW-0012">Acyltransferase</keyword>
<comment type="similarity">
    <text evidence="2">Belongs to the GPAT/DAPAT family.</text>
</comment>
<dbReference type="SUPFAM" id="SSF69593">
    <property type="entry name" value="Glycerol-3-phosphate (1)-acyltransferase"/>
    <property type="match status" value="1"/>
</dbReference>
<evidence type="ECO:0000256" key="8">
    <source>
        <dbReference type="SAM" id="SignalP"/>
    </source>
</evidence>
<dbReference type="Pfam" id="PF23270">
    <property type="entry name" value="HAD_RAM2_N"/>
    <property type="match status" value="1"/>
</dbReference>
<evidence type="ECO:0000256" key="7">
    <source>
        <dbReference type="SAM" id="Phobius"/>
    </source>
</evidence>
<comment type="subcellular location">
    <subcellularLocation>
        <location evidence="1">Membrane</location>
        <topology evidence="1">Multi-pass membrane protein</topology>
    </subcellularLocation>
</comment>
<evidence type="ECO:0000256" key="6">
    <source>
        <dbReference type="ARBA" id="ARBA00023136"/>
    </source>
</evidence>
<organism evidence="10 11">
    <name type="scientific">Acorus calamus</name>
    <name type="common">Sweet flag</name>
    <dbReference type="NCBI Taxonomy" id="4465"/>
    <lineage>
        <taxon>Eukaryota</taxon>
        <taxon>Viridiplantae</taxon>
        <taxon>Streptophyta</taxon>
        <taxon>Embryophyta</taxon>
        <taxon>Tracheophyta</taxon>
        <taxon>Spermatophyta</taxon>
        <taxon>Magnoliopsida</taxon>
        <taxon>Liliopsida</taxon>
        <taxon>Acoraceae</taxon>
        <taxon>Acorus</taxon>
    </lineage>
</organism>
<proteinExistence type="inferred from homology"/>
<dbReference type="AlphaFoldDB" id="A0AAV9EWM9"/>
<dbReference type="InterPro" id="IPR002123">
    <property type="entry name" value="Plipid/glycerol_acylTrfase"/>
</dbReference>
<dbReference type="SMART" id="SM00563">
    <property type="entry name" value="PlsC"/>
    <property type="match status" value="1"/>
</dbReference>
<name>A0AAV9EWM9_ACOCL</name>
<keyword evidence="4 7" id="KW-0812">Transmembrane</keyword>
<reference evidence="10" key="2">
    <citation type="submission" date="2023-06" db="EMBL/GenBank/DDBJ databases">
        <authorList>
            <person name="Ma L."/>
            <person name="Liu K.-W."/>
            <person name="Li Z."/>
            <person name="Hsiao Y.-Y."/>
            <person name="Qi Y."/>
            <person name="Fu T."/>
            <person name="Tang G."/>
            <person name="Zhang D."/>
            <person name="Sun W.-H."/>
            <person name="Liu D.-K."/>
            <person name="Li Y."/>
            <person name="Chen G.-Z."/>
            <person name="Liu X.-D."/>
            <person name="Liao X.-Y."/>
            <person name="Jiang Y.-T."/>
            <person name="Yu X."/>
            <person name="Hao Y."/>
            <person name="Huang J."/>
            <person name="Zhao X.-W."/>
            <person name="Ke S."/>
            <person name="Chen Y.-Y."/>
            <person name="Wu W.-L."/>
            <person name="Hsu J.-L."/>
            <person name="Lin Y.-F."/>
            <person name="Huang M.-D."/>
            <person name="Li C.-Y."/>
            <person name="Huang L."/>
            <person name="Wang Z.-W."/>
            <person name="Zhao X."/>
            <person name="Zhong W.-Y."/>
            <person name="Peng D.-H."/>
            <person name="Ahmad S."/>
            <person name="Lan S."/>
            <person name="Zhang J.-S."/>
            <person name="Tsai W.-C."/>
            <person name="Van De Peer Y."/>
            <person name="Liu Z.-J."/>
        </authorList>
    </citation>
    <scope>NUCLEOTIDE SEQUENCE</scope>
    <source>
        <strain evidence="10">CP</strain>
        <tissue evidence="10">Leaves</tissue>
    </source>
</reference>
<protein>
    <submittedName>
        <fullName evidence="10">Glycerol-3-phosphate acyltransferase 2</fullName>
    </submittedName>
</protein>
<dbReference type="GO" id="GO:0016791">
    <property type="term" value="F:phosphatase activity"/>
    <property type="evidence" value="ECO:0007669"/>
    <property type="project" value="TreeGrafter"/>
</dbReference>
<dbReference type="GO" id="GO:0016020">
    <property type="term" value="C:membrane"/>
    <property type="evidence" value="ECO:0007669"/>
    <property type="project" value="UniProtKB-SubCell"/>
</dbReference>
<feature type="chain" id="PRO_5043877538" evidence="8">
    <location>
        <begin position="27"/>
        <end position="521"/>
    </location>
</feature>
<dbReference type="GO" id="GO:0010143">
    <property type="term" value="P:cutin biosynthetic process"/>
    <property type="evidence" value="ECO:0007669"/>
    <property type="project" value="TreeGrafter"/>
</dbReference>
<gene>
    <name evidence="10" type="primary">GPAT2</name>
    <name evidence="10" type="ORF">QJS10_CPA05g00172</name>
</gene>
<feature type="transmembrane region" description="Helical" evidence="7">
    <location>
        <begin position="276"/>
        <end position="297"/>
    </location>
</feature>
<sequence length="521" mass="57962">MAAKTLCNPILFFLRVLLRRLTYTVCSPHRKTTTHIINPSKLQKHPWKEKLVDRTVVFDVEAALLRSSSSDNNTFFHYFMVVALEGGGSMRGLVLLLLYPLICCLNEEVGLKVMVMVSFFGLRREGFRVGRSVLPKHLMEDVGLEGFEMLRKGKRRVGVSCLPEVMVGAFLREYMEVEVVVGRKLKVVGGFYVGLMEEEEEMVDGGGGDGDGAVGVGSSGRSLPHHLLSLSKEIYLVSESEKKNWHPLPKESQPKPVIFHDGRIAFKPTPTATLSMFLWLPFGLFLALFRALVFLYLPHKLAVPLLGFSGMKARIKCELPPHATTSSSATTGQLFVCNHRTLLDPLYISTAVERPMTAVTYSLSRLSELMSPIRTIRLTRNRDEDRRRMEAMLRVGDLVVCPEGTTCREPFLLRFSPLFAELGGDGDGDPGVVPFAIHSEVGMFYGTTAGGLKCLDPLFYLMNPGPCYVGKALDRVSTAGRDRVEVANRVQRAIGEALGFQCTMLTRRDKYLMLAGNEGYV</sequence>
<evidence type="ECO:0000256" key="5">
    <source>
        <dbReference type="ARBA" id="ARBA00022989"/>
    </source>
</evidence>
<evidence type="ECO:0000256" key="4">
    <source>
        <dbReference type="ARBA" id="ARBA00022692"/>
    </source>
</evidence>
<dbReference type="InterPro" id="IPR056462">
    <property type="entry name" value="HAD_RAM2/GPAT1-8"/>
</dbReference>
<feature type="domain" description="Phospholipid/glycerol acyltransferase" evidence="9">
    <location>
        <begin position="333"/>
        <end position="440"/>
    </location>
</feature>
<keyword evidence="3" id="KW-0808">Transferase</keyword>
<keyword evidence="6 7" id="KW-0472">Membrane</keyword>